<comment type="caution">
    <text evidence="11">The sequence shown here is derived from an EMBL/GenBank/DDBJ whole genome shotgun (WGS) entry which is preliminary data.</text>
</comment>
<keyword evidence="8 9" id="KW-0378">Hydrolase</keyword>
<dbReference type="GO" id="GO:0005737">
    <property type="term" value="C:cytoplasm"/>
    <property type="evidence" value="ECO:0007669"/>
    <property type="project" value="UniProtKB-SubCell"/>
</dbReference>
<evidence type="ECO:0000256" key="1">
    <source>
        <dbReference type="ARBA" id="ARBA00000815"/>
    </source>
</evidence>
<proteinExistence type="inferred from homology"/>
<dbReference type="NCBIfam" id="NF001490">
    <property type="entry name" value="PRK00346.1-4"/>
    <property type="match status" value="1"/>
</dbReference>
<evidence type="ECO:0000256" key="9">
    <source>
        <dbReference type="HAMAP-Rule" id="MF_00060"/>
    </source>
</evidence>
<organism evidence="11 12">
    <name type="scientific">Sphingobium xenophagum</name>
    <dbReference type="NCBI Taxonomy" id="121428"/>
    <lineage>
        <taxon>Bacteria</taxon>
        <taxon>Pseudomonadati</taxon>
        <taxon>Pseudomonadota</taxon>
        <taxon>Alphaproteobacteria</taxon>
        <taxon>Sphingomonadales</taxon>
        <taxon>Sphingomonadaceae</taxon>
        <taxon>Sphingobium</taxon>
    </lineage>
</organism>
<accession>A0A401J1H4</accession>
<evidence type="ECO:0000256" key="8">
    <source>
        <dbReference type="ARBA" id="ARBA00022801"/>
    </source>
</evidence>
<dbReference type="InterPro" id="IPR030048">
    <property type="entry name" value="SurE"/>
</dbReference>
<dbReference type="GO" id="GO:0004309">
    <property type="term" value="F:exopolyphosphatase activity"/>
    <property type="evidence" value="ECO:0007669"/>
    <property type="project" value="TreeGrafter"/>
</dbReference>
<dbReference type="Proteomes" id="UP000290975">
    <property type="component" value="Unassembled WGS sequence"/>
</dbReference>
<dbReference type="GO" id="GO:0000166">
    <property type="term" value="F:nucleotide binding"/>
    <property type="evidence" value="ECO:0007669"/>
    <property type="project" value="UniProtKB-KW"/>
</dbReference>
<name>A0A401J1H4_SPHXE</name>
<comment type="catalytic activity">
    <reaction evidence="1 9">
        <text>a ribonucleoside 5'-phosphate + H2O = a ribonucleoside + phosphate</text>
        <dbReference type="Rhea" id="RHEA:12484"/>
        <dbReference type="ChEBI" id="CHEBI:15377"/>
        <dbReference type="ChEBI" id="CHEBI:18254"/>
        <dbReference type="ChEBI" id="CHEBI:43474"/>
        <dbReference type="ChEBI" id="CHEBI:58043"/>
        <dbReference type="EC" id="3.1.3.5"/>
    </reaction>
</comment>
<dbReference type="STRING" id="1192759.GCA_000277525_03937"/>
<gene>
    <name evidence="9" type="primary">surE</name>
    <name evidence="11" type="ORF">MBESOW_P1729</name>
</gene>
<evidence type="ECO:0000259" key="10">
    <source>
        <dbReference type="Pfam" id="PF01975"/>
    </source>
</evidence>
<dbReference type="Gene3D" id="3.40.1210.10">
    <property type="entry name" value="Survival protein SurE-like phosphatase/nucleotidase"/>
    <property type="match status" value="1"/>
</dbReference>
<dbReference type="EMBL" id="BBQY01000004">
    <property type="protein sequence ID" value="GBH30474.1"/>
    <property type="molecule type" value="Genomic_DNA"/>
</dbReference>
<feature type="binding site" evidence="9">
    <location>
        <position position="67"/>
    </location>
    <ligand>
        <name>a divalent metal cation</name>
        <dbReference type="ChEBI" id="CHEBI:60240"/>
    </ligand>
</feature>
<keyword evidence="7 9" id="KW-0547">Nucleotide-binding</keyword>
<dbReference type="SUPFAM" id="SSF64167">
    <property type="entry name" value="SurE-like"/>
    <property type="match status" value="1"/>
</dbReference>
<protein>
    <recommendedName>
        <fullName evidence="9">5'-nucleotidase SurE</fullName>
        <ecNumber evidence="9">3.1.3.5</ecNumber>
    </recommendedName>
    <alternativeName>
        <fullName evidence="9">Nucleoside 5'-monophosphate phosphohydrolase</fullName>
    </alternativeName>
</protein>
<dbReference type="EC" id="3.1.3.5" evidence="9"/>
<evidence type="ECO:0000313" key="12">
    <source>
        <dbReference type="Proteomes" id="UP000290975"/>
    </source>
</evidence>
<dbReference type="Pfam" id="PF01975">
    <property type="entry name" value="SurE"/>
    <property type="match status" value="1"/>
</dbReference>
<keyword evidence="12" id="KW-1185">Reference proteome</keyword>
<keyword evidence="6 9" id="KW-0479">Metal-binding</keyword>
<dbReference type="FunFam" id="3.40.1210.10:FF:000001">
    <property type="entry name" value="5'/3'-nucleotidase SurE"/>
    <property type="match status" value="1"/>
</dbReference>
<evidence type="ECO:0000313" key="11">
    <source>
        <dbReference type="EMBL" id="GBH30474.1"/>
    </source>
</evidence>
<comment type="similarity">
    <text evidence="4 9">Belongs to the SurE nucleotidase family.</text>
</comment>
<comment type="cofactor">
    <cofactor evidence="2">
        <name>Mg(2+)</name>
        <dbReference type="ChEBI" id="CHEBI:18420"/>
    </cofactor>
</comment>
<feature type="binding site" evidence="9">
    <location>
        <position position="120"/>
    </location>
    <ligand>
        <name>a divalent metal cation</name>
        <dbReference type="ChEBI" id="CHEBI:60240"/>
    </ligand>
</feature>
<feature type="binding site" evidence="9">
    <location>
        <position position="36"/>
    </location>
    <ligand>
        <name>a divalent metal cation</name>
        <dbReference type="ChEBI" id="CHEBI:60240"/>
    </ligand>
</feature>
<feature type="domain" description="Survival protein SurE-like phosphatase/nucleotidase" evidence="10">
    <location>
        <begin position="30"/>
        <end position="215"/>
    </location>
</feature>
<dbReference type="GO" id="GO:0008254">
    <property type="term" value="F:3'-nucleotidase activity"/>
    <property type="evidence" value="ECO:0007669"/>
    <property type="project" value="TreeGrafter"/>
</dbReference>
<dbReference type="HAMAP" id="MF_00060">
    <property type="entry name" value="SurE"/>
    <property type="match status" value="1"/>
</dbReference>
<evidence type="ECO:0000256" key="2">
    <source>
        <dbReference type="ARBA" id="ARBA00001946"/>
    </source>
</evidence>
<dbReference type="NCBIfam" id="TIGR00087">
    <property type="entry name" value="surE"/>
    <property type="match status" value="1"/>
</dbReference>
<comment type="function">
    <text evidence="9">Nucleotidase that shows phosphatase activity on nucleoside 5'-monophosphates.</text>
</comment>
<dbReference type="InterPro" id="IPR002828">
    <property type="entry name" value="SurE-like_Pase/nucleotidase"/>
</dbReference>
<reference evidence="11 12" key="1">
    <citation type="submission" date="2014-12" db="EMBL/GenBank/DDBJ databases">
        <title>Whole genome sequencing of Sphingobium xenophagum OW59.</title>
        <authorList>
            <person name="Ohta Y."/>
            <person name="Nishi S."/>
            <person name="Hatada Y."/>
        </authorList>
    </citation>
    <scope>NUCLEOTIDE SEQUENCE [LARGE SCALE GENOMIC DNA]</scope>
    <source>
        <strain evidence="11 12">OW59</strain>
    </source>
</reference>
<comment type="subcellular location">
    <subcellularLocation>
        <location evidence="3 9">Cytoplasm</location>
    </subcellularLocation>
</comment>
<evidence type="ECO:0000256" key="5">
    <source>
        <dbReference type="ARBA" id="ARBA00022490"/>
    </source>
</evidence>
<keyword evidence="5 9" id="KW-0963">Cytoplasm</keyword>
<comment type="cofactor">
    <cofactor evidence="9">
        <name>a divalent metal cation</name>
        <dbReference type="ChEBI" id="CHEBI:60240"/>
    </cofactor>
    <text evidence="9">Binds 1 divalent metal cation per subunit.</text>
</comment>
<dbReference type="GO" id="GO:0046872">
    <property type="term" value="F:metal ion binding"/>
    <property type="evidence" value="ECO:0007669"/>
    <property type="project" value="UniProtKB-UniRule"/>
</dbReference>
<dbReference type="GO" id="GO:0008253">
    <property type="term" value="F:5'-nucleotidase activity"/>
    <property type="evidence" value="ECO:0007669"/>
    <property type="project" value="UniProtKB-UniRule"/>
</dbReference>
<sequence length="281" mass="29917">MPSASEAASLRSAEGFDKLSPNGVVYSMRILLTNDDGVHAPGLKVLEAIARQFSDDIWIVAPSEEQSGAGHSLTLTRPLRIRKHGAQHYSVTGTPTDAVMMAVGHLMKDARPDLILSGVNRGANLAEDVTYSGTVAAAMEGAISGIRSIALSQVYAREGMGDTVPFAAAQAWGAKAIAPLIAMPPSRRMLFNVNFPAIEPDAVKGIRVVRQGFHDVDRTKIIEGTDPRGYRYYWFSLGSSDAVPEGSDLAAIAQDYVTVTPLHYDLTQDSAMAATAAAFGQ</sequence>
<feature type="binding site" evidence="9">
    <location>
        <position position="35"/>
    </location>
    <ligand>
        <name>a divalent metal cation</name>
        <dbReference type="ChEBI" id="CHEBI:60240"/>
    </ligand>
</feature>
<evidence type="ECO:0000256" key="6">
    <source>
        <dbReference type="ARBA" id="ARBA00022723"/>
    </source>
</evidence>
<evidence type="ECO:0000256" key="4">
    <source>
        <dbReference type="ARBA" id="ARBA00011062"/>
    </source>
</evidence>
<evidence type="ECO:0000256" key="7">
    <source>
        <dbReference type="ARBA" id="ARBA00022741"/>
    </source>
</evidence>
<dbReference type="AlphaFoldDB" id="A0A401J1H4"/>
<dbReference type="InterPro" id="IPR036523">
    <property type="entry name" value="SurE-like_sf"/>
</dbReference>
<dbReference type="PANTHER" id="PTHR30457:SF12">
    <property type="entry name" value="5'_3'-NUCLEOTIDASE SURE"/>
    <property type="match status" value="1"/>
</dbReference>
<evidence type="ECO:0000256" key="3">
    <source>
        <dbReference type="ARBA" id="ARBA00004496"/>
    </source>
</evidence>
<dbReference type="PANTHER" id="PTHR30457">
    <property type="entry name" value="5'-NUCLEOTIDASE SURE"/>
    <property type="match status" value="1"/>
</dbReference>